<organism evidence="5 6">
    <name type="scientific">Capillimicrobium parvum</name>
    <dbReference type="NCBI Taxonomy" id="2884022"/>
    <lineage>
        <taxon>Bacteria</taxon>
        <taxon>Bacillati</taxon>
        <taxon>Actinomycetota</taxon>
        <taxon>Thermoleophilia</taxon>
        <taxon>Solirubrobacterales</taxon>
        <taxon>Capillimicrobiaceae</taxon>
        <taxon>Capillimicrobium</taxon>
    </lineage>
</organism>
<dbReference type="SUPFAM" id="SSF55031">
    <property type="entry name" value="Bacterial exopeptidase dimerisation domain"/>
    <property type="match status" value="1"/>
</dbReference>
<evidence type="ECO:0000256" key="3">
    <source>
        <dbReference type="PIRSR" id="PIRSR001235-1"/>
    </source>
</evidence>
<dbReference type="InterPro" id="IPR010158">
    <property type="entry name" value="Amidase_Cbmase"/>
</dbReference>
<dbReference type="RefSeq" id="WP_259311264.1">
    <property type="nucleotide sequence ID" value="NZ_CP087164.1"/>
</dbReference>
<keyword evidence="2 5" id="KW-0378">Hydrolase</keyword>
<dbReference type="NCBIfam" id="TIGR01879">
    <property type="entry name" value="hydantase"/>
    <property type="match status" value="1"/>
</dbReference>
<dbReference type="EMBL" id="CP087164">
    <property type="protein sequence ID" value="UGS37209.1"/>
    <property type="molecule type" value="Genomic_DNA"/>
</dbReference>
<dbReference type="KEGG" id="sbae:DSM104329_03624"/>
<proteinExistence type="inferred from homology"/>
<feature type="domain" description="Peptidase M20 dimerisation" evidence="4">
    <location>
        <begin position="222"/>
        <end position="322"/>
    </location>
</feature>
<gene>
    <name evidence="5" type="primary">amaB_2</name>
    <name evidence="5" type="ORF">DSM104329_03624</name>
</gene>
<dbReference type="GO" id="GO:0050538">
    <property type="term" value="F:N-carbamoyl-L-amino-acid hydrolase activity"/>
    <property type="evidence" value="ECO:0007669"/>
    <property type="project" value="UniProtKB-EC"/>
</dbReference>
<dbReference type="PANTHER" id="PTHR32494">
    <property type="entry name" value="ALLANTOATE DEIMINASE-RELATED"/>
    <property type="match status" value="1"/>
</dbReference>
<dbReference type="Pfam" id="PF07687">
    <property type="entry name" value="M20_dimer"/>
    <property type="match status" value="1"/>
</dbReference>
<dbReference type="PIRSF" id="PIRSF001235">
    <property type="entry name" value="Amidase_carbamoylase"/>
    <property type="match status" value="1"/>
</dbReference>
<keyword evidence="3" id="KW-0479">Metal-binding</keyword>
<evidence type="ECO:0000313" key="5">
    <source>
        <dbReference type="EMBL" id="UGS37209.1"/>
    </source>
</evidence>
<accession>A0A9E6XZ86</accession>
<feature type="binding site" evidence="3">
    <location>
        <position position="393"/>
    </location>
    <ligand>
        <name>Zn(2+)</name>
        <dbReference type="ChEBI" id="CHEBI:29105"/>
        <label>2</label>
    </ligand>
</feature>
<keyword evidence="6" id="KW-1185">Reference proteome</keyword>
<dbReference type="GO" id="GO:0016813">
    <property type="term" value="F:hydrolase activity, acting on carbon-nitrogen (but not peptide) bonds, in linear amidines"/>
    <property type="evidence" value="ECO:0007669"/>
    <property type="project" value="InterPro"/>
</dbReference>
<comment type="similarity">
    <text evidence="1">Belongs to the peptidase M20 family.</text>
</comment>
<feature type="binding site" evidence="3">
    <location>
        <position position="91"/>
    </location>
    <ligand>
        <name>Zn(2+)</name>
        <dbReference type="ChEBI" id="CHEBI:29105"/>
        <label>1</label>
    </ligand>
</feature>
<dbReference type="Gene3D" id="3.30.70.360">
    <property type="match status" value="1"/>
</dbReference>
<name>A0A9E6XZ86_9ACTN</name>
<feature type="binding site" evidence="3">
    <location>
        <position position="135"/>
    </location>
    <ligand>
        <name>Zn(2+)</name>
        <dbReference type="ChEBI" id="CHEBI:29105"/>
        <label>2</label>
    </ligand>
</feature>
<evidence type="ECO:0000256" key="2">
    <source>
        <dbReference type="ARBA" id="ARBA00022801"/>
    </source>
</evidence>
<evidence type="ECO:0000313" key="6">
    <source>
        <dbReference type="Proteomes" id="UP001162834"/>
    </source>
</evidence>
<dbReference type="Proteomes" id="UP001162834">
    <property type="component" value="Chromosome"/>
</dbReference>
<evidence type="ECO:0000259" key="4">
    <source>
        <dbReference type="Pfam" id="PF07687"/>
    </source>
</evidence>
<dbReference type="InterPro" id="IPR036264">
    <property type="entry name" value="Bact_exopeptidase_dim_dom"/>
</dbReference>
<dbReference type="SUPFAM" id="SSF53187">
    <property type="entry name" value="Zn-dependent exopeptidases"/>
    <property type="match status" value="1"/>
</dbReference>
<dbReference type="InterPro" id="IPR002933">
    <property type="entry name" value="Peptidase_M20"/>
</dbReference>
<dbReference type="EC" id="3.5.1.87" evidence="5"/>
<feature type="binding site" evidence="3">
    <location>
        <position position="102"/>
    </location>
    <ligand>
        <name>Zn(2+)</name>
        <dbReference type="ChEBI" id="CHEBI:29105"/>
        <label>1</label>
    </ligand>
</feature>
<sequence>MSPPAASHVAIDRERSRERIARDVLTLTGSQYTRSATAVCRYAYTPEWKRAHEYFAAQLRDIGCQVWEDPVGNLVAQNVPRGERAYGLGSHCDSNRNGGPWDGPLGVALAVEVARLNREHGLDLPLRVISFLEEEGSGFGQLLLGSRIAAGRIGEAELREVRAIDDGRPFFELAAEAGHDPERFRESAATLDDLDGWIETHIEQGRVLQDERVTLGVVEAISGYVHADLYLEGRSGHAGGTPMQGRSDALAAAAEVVLEAERLAADAGHGTVATVGELDVEPGLINVIPGAVRLSLDVRGVDDEAFAGVATAIEAFAQDVARRRGVTARYVVRQAVPATPMDAPIVGALEASADAAGVTHRRMSSGAAHDTMCVAVRSPVAMLFVPCRDGISHAPEEDADPADGARASEVVLNALVRLHHRRER</sequence>
<dbReference type="PANTHER" id="PTHR32494:SF5">
    <property type="entry name" value="ALLANTOATE AMIDOHYDROLASE"/>
    <property type="match status" value="1"/>
</dbReference>
<dbReference type="AlphaFoldDB" id="A0A9E6XZ86"/>
<protein>
    <submittedName>
        <fullName evidence="5">N-carbamoyl-L-amino acid hydrolase</fullName>
        <ecNumber evidence="5">3.5.1.87</ecNumber>
    </submittedName>
</protein>
<keyword evidence="3" id="KW-0862">Zinc</keyword>
<reference evidence="5" key="1">
    <citation type="journal article" date="2022" name="Int. J. Syst. Evol. Microbiol.">
        <title>Pseudomonas aegrilactucae sp. nov. and Pseudomonas morbosilactucae sp. nov., pathogens causing bacterial rot of lettuce in Japan.</title>
        <authorList>
            <person name="Sawada H."/>
            <person name="Fujikawa T."/>
            <person name="Satou M."/>
        </authorList>
    </citation>
    <scope>NUCLEOTIDE SEQUENCE</scope>
    <source>
        <strain evidence="5">0166_1</strain>
    </source>
</reference>
<feature type="binding site" evidence="3">
    <location>
        <position position="102"/>
    </location>
    <ligand>
        <name>Zn(2+)</name>
        <dbReference type="ChEBI" id="CHEBI:29105"/>
        <label>2</label>
    </ligand>
</feature>
<feature type="binding site" evidence="3">
    <location>
        <position position="201"/>
    </location>
    <ligand>
        <name>Zn(2+)</name>
        <dbReference type="ChEBI" id="CHEBI:29105"/>
        <label>1</label>
    </ligand>
</feature>
<dbReference type="GO" id="GO:0046872">
    <property type="term" value="F:metal ion binding"/>
    <property type="evidence" value="ECO:0007669"/>
    <property type="project" value="UniProtKB-KW"/>
</dbReference>
<evidence type="ECO:0000256" key="1">
    <source>
        <dbReference type="ARBA" id="ARBA00006153"/>
    </source>
</evidence>
<dbReference type="Gene3D" id="3.40.630.10">
    <property type="entry name" value="Zn peptidases"/>
    <property type="match status" value="1"/>
</dbReference>
<dbReference type="InterPro" id="IPR011650">
    <property type="entry name" value="Peptidase_M20_dimer"/>
</dbReference>
<comment type="cofactor">
    <cofactor evidence="3">
        <name>Zn(2+)</name>
        <dbReference type="ChEBI" id="CHEBI:29105"/>
    </cofactor>
    <text evidence="3">Binds 2 Zn(2+) ions per subunit.</text>
</comment>
<dbReference type="Pfam" id="PF01546">
    <property type="entry name" value="Peptidase_M20"/>
    <property type="match status" value="1"/>
</dbReference>